<dbReference type="HOGENOM" id="CLU_1079912_0_0_1"/>
<evidence type="ECO:0000313" key="2">
    <source>
        <dbReference type="EMBL" id="KIP08670.1"/>
    </source>
</evidence>
<sequence length="262" mass="30197">MPLDAHASRIANIKRGSEEGAAYVRTCRSLFNAIPLEYESREHVERIGTWLGERLESIWDQYATVPRPSRHSKSWWNAECSAVVKELRQLDGQRKVLTRQRRGWQARVIRAGHNFDLDWHWEVVRLTGAIAALSARIERAEKRMKGAVRRAKRQFFDDIMEKTHPSRIWDLVGWTKPRRLTTTTGLVDRDGQPADKPEQLASIFQEQFTPGTARAVDPSILDDIPQREERSFPAISCVEVRDALRDTSNFSAPGPDHASWFW</sequence>
<dbReference type="AlphaFoldDB" id="A0A0C3SCA7"/>
<feature type="coiled-coil region" evidence="1">
    <location>
        <begin position="123"/>
        <end position="150"/>
    </location>
</feature>
<dbReference type="EMBL" id="KN840476">
    <property type="protein sequence ID" value="KIP08670.1"/>
    <property type="molecule type" value="Genomic_DNA"/>
</dbReference>
<reference evidence="2 3" key="1">
    <citation type="journal article" date="2014" name="PLoS Genet.">
        <title>Analysis of the Phlebiopsis gigantea genome, transcriptome and secretome provides insight into its pioneer colonization strategies of wood.</title>
        <authorList>
            <person name="Hori C."/>
            <person name="Ishida T."/>
            <person name="Igarashi K."/>
            <person name="Samejima M."/>
            <person name="Suzuki H."/>
            <person name="Master E."/>
            <person name="Ferreira P."/>
            <person name="Ruiz-Duenas F.J."/>
            <person name="Held B."/>
            <person name="Canessa P."/>
            <person name="Larrondo L.F."/>
            <person name="Schmoll M."/>
            <person name="Druzhinina I.S."/>
            <person name="Kubicek C.P."/>
            <person name="Gaskell J.A."/>
            <person name="Kersten P."/>
            <person name="St John F."/>
            <person name="Glasner J."/>
            <person name="Sabat G."/>
            <person name="Splinter BonDurant S."/>
            <person name="Syed K."/>
            <person name="Yadav J."/>
            <person name="Mgbeahuruike A.C."/>
            <person name="Kovalchuk A."/>
            <person name="Asiegbu F.O."/>
            <person name="Lackner G."/>
            <person name="Hoffmeister D."/>
            <person name="Rencoret J."/>
            <person name="Gutierrez A."/>
            <person name="Sun H."/>
            <person name="Lindquist E."/>
            <person name="Barry K."/>
            <person name="Riley R."/>
            <person name="Grigoriev I.V."/>
            <person name="Henrissat B."/>
            <person name="Kues U."/>
            <person name="Berka R.M."/>
            <person name="Martinez A.T."/>
            <person name="Covert S.F."/>
            <person name="Blanchette R.A."/>
            <person name="Cullen D."/>
        </authorList>
    </citation>
    <scope>NUCLEOTIDE SEQUENCE [LARGE SCALE GENOMIC DNA]</scope>
    <source>
        <strain evidence="2 3">11061_1 CR5-6</strain>
    </source>
</reference>
<dbReference type="OrthoDB" id="2788847at2759"/>
<feature type="non-terminal residue" evidence="2">
    <location>
        <position position="262"/>
    </location>
</feature>
<dbReference type="Proteomes" id="UP000053257">
    <property type="component" value="Unassembled WGS sequence"/>
</dbReference>
<evidence type="ECO:0000313" key="3">
    <source>
        <dbReference type="Proteomes" id="UP000053257"/>
    </source>
</evidence>
<keyword evidence="3" id="KW-1185">Reference proteome</keyword>
<evidence type="ECO:0000256" key="1">
    <source>
        <dbReference type="SAM" id="Coils"/>
    </source>
</evidence>
<protein>
    <submittedName>
        <fullName evidence="2">Uncharacterized protein</fullName>
    </submittedName>
</protein>
<organism evidence="2 3">
    <name type="scientific">Phlebiopsis gigantea (strain 11061_1 CR5-6)</name>
    <name type="common">White-rot fungus</name>
    <name type="synonym">Peniophora gigantea</name>
    <dbReference type="NCBI Taxonomy" id="745531"/>
    <lineage>
        <taxon>Eukaryota</taxon>
        <taxon>Fungi</taxon>
        <taxon>Dikarya</taxon>
        <taxon>Basidiomycota</taxon>
        <taxon>Agaricomycotina</taxon>
        <taxon>Agaricomycetes</taxon>
        <taxon>Polyporales</taxon>
        <taxon>Phanerochaetaceae</taxon>
        <taxon>Phlebiopsis</taxon>
    </lineage>
</organism>
<keyword evidence="1" id="KW-0175">Coiled coil</keyword>
<name>A0A0C3SCA7_PHLG1</name>
<dbReference type="STRING" id="745531.A0A0C3SCA7"/>
<proteinExistence type="predicted"/>
<gene>
    <name evidence="2" type="ORF">PHLGIDRAFT_68997</name>
</gene>
<accession>A0A0C3SCA7</accession>